<dbReference type="PIRSF" id="PIRSF005902">
    <property type="entry name" value="DNase_TatD"/>
    <property type="match status" value="1"/>
</dbReference>
<evidence type="ECO:0000256" key="2">
    <source>
        <dbReference type="ARBA" id="ARBA00022723"/>
    </source>
</evidence>
<dbReference type="EMBL" id="CM001167">
    <property type="protein sequence ID" value="EGJ70293.1"/>
    <property type="molecule type" value="Genomic_DNA"/>
</dbReference>
<dbReference type="SUPFAM" id="SSF51556">
    <property type="entry name" value="Metallo-dependent hydrolases"/>
    <property type="match status" value="1"/>
</dbReference>
<feature type="binding site" evidence="4">
    <location>
        <position position="9"/>
    </location>
    <ligand>
        <name>a divalent metal cation</name>
        <dbReference type="ChEBI" id="CHEBI:60240"/>
        <label>1</label>
    </ligand>
</feature>
<organism evidence="5 6">
    <name type="scientific">Bacteroides coprosuis DSM 18011</name>
    <dbReference type="NCBI Taxonomy" id="679937"/>
    <lineage>
        <taxon>Bacteria</taxon>
        <taxon>Pseudomonadati</taxon>
        <taxon>Bacteroidota</taxon>
        <taxon>Bacteroidia</taxon>
        <taxon>Bacteroidales</taxon>
        <taxon>Bacteroidaceae</taxon>
        <taxon>Bacteroides</taxon>
    </lineage>
</organism>
<evidence type="ECO:0000256" key="4">
    <source>
        <dbReference type="PIRSR" id="PIRSR005902-1"/>
    </source>
</evidence>
<dbReference type="Pfam" id="PF01026">
    <property type="entry name" value="TatD_DNase"/>
    <property type="match status" value="1"/>
</dbReference>
<protein>
    <submittedName>
        <fullName evidence="5">Hydrolase, TatD family</fullName>
    </submittedName>
</protein>
<dbReference type="AlphaFoldDB" id="F3ZP66"/>
<name>F3ZP66_9BACE</name>
<evidence type="ECO:0000256" key="1">
    <source>
        <dbReference type="ARBA" id="ARBA00009275"/>
    </source>
</evidence>
<dbReference type="PANTHER" id="PTHR46124">
    <property type="entry name" value="D-AMINOACYL-TRNA DEACYLASE"/>
    <property type="match status" value="1"/>
</dbReference>
<dbReference type="STRING" id="679937.Bcop_0074"/>
<keyword evidence="6" id="KW-1185">Reference proteome</keyword>
<accession>F3ZP66</accession>
<dbReference type="eggNOG" id="COG0084">
    <property type="taxonomic scope" value="Bacteria"/>
</dbReference>
<dbReference type="OrthoDB" id="9810005at2"/>
<evidence type="ECO:0000313" key="6">
    <source>
        <dbReference type="Proteomes" id="UP000018439"/>
    </source>
</evidence>
<dbReference type="PANTHER" id="PTHR46124:SF4">
    <property type="entry name" value="HYDROLASE TATD"/>
    <property type="match status" value="1"/>
</dbReference>
<evidence type="ECO:0000256" key="3">
    <source>
        <dbReference type="ARBA" id="ARBA00022801"/>
    </source>
</evidence>
<dbReference type="CDD" id="cd01310">
    <property type="entry name" value="TatD_DNAse"/>
    <property type="match status" value="1"/>
</dbReference>
<dbReference type="Gene3D" id="3.20.20.140">
    <property type="entry name" value="Metal-dependent hydrolases"/>
    <property type="match status" value="1"/>
</dbReference>
<dbReference type="NCBIfam" id="TIGR00010">
    <property type="entry name" value="YchF/TatD family DNA exonuclease"/>
    <property type="match status" value="1"/>
</dbReference>
<proteinExistence type="inferred from homology"/>
<feature type="binding site" evidence="4">
    <location>
        <position position="207"/>
    </location>
    <ligand>
        <name>a divalent metal cation</name>
        <dbReference type="ChEBI" id="CHEBI:60240"/>
        <label>1</label>
    </ligand>
</feature>
<comment type="similarity">
    <text evidence="1">Belongs to the metallo-dependent hydrolases superfamily. TatD-type hydrolase family.</text>
</comment>
<dbReference type="GO" id="GO:0046872">
    <property type="term" value="F:metal ion binding"/>
    <property type="evidence" value="ECO:0007669"/>
    <property type="project" value="UniProtKB-KW"/>
</dbReference>
<dbReference type="InterPro" id="IPR001130">
    <property type="entry name" value="TatD-like"/>
</dbReference>
<dbReference type="HOGENOM" id="CLU_031506_4_0_10"/>
<evidence type="ECO:0000313" key="5">
    <source>
        <dbReference type="EMBL" id="EGJ70293.1"/>
    </source>
</evidence>
<gene>
    <name evidence="5" type="ORF">Bcop_0074</name>
</gene>
<reference evidence="5 6" key="1">
    <citation type="journal article" date="2011" name="Stand. Genomic Sci.">
        <title>Non-contiguous finished genome sequence of Bacteroides coprosuis type strain (PC139).</title>
        <authorList>
            <person name="Land M."/>
            <person name="Held B."/>
            <person name="Gronow S."/>
            <person name="Abt B."/>
            <person name="Lucas S."/>
            <person name="Del Rio T.G."/>
            <person name="Nolan M."/>
            <person name="Tice H."/>
            <person name="Cheng J.F."/>
            <person name="Pitluck S."/>
            <person name="Liolios K."/>
            <person name="Pagani I."/>
            <person name="Ivanova N."/>
            <person name="Mavromatis K."/>
            <person name="Mikhailova N."/>
            <person name="Pati A."/>
            <person name="Tapia R."/>
            <person name="Han C."/>
            <person name="Goodwin L."/>
            <person name="Chen A."/>
            <person name="Palaniappan K."/>
            <person name="Hauser L."/>
            <person name="Brambilla E.M."/>
            <person name="Rohde M."/>
            <person name="Goker M."/>
            <person name="Detter J.C."/>
            <person name="Woyke T."/>
            <person name="Bristow J."/>
            <person name="Eisen J.A."/>
            <person name="Markowitz V."/>
            <person name="Hugenholtz P."/>
            <person name="Kyrpides N.C."/>
            <person name="Klenk H.P."/>
            <person name="Lapidus A."/>
        </authorList>
    </citation>
    <scope>NUCLEOTIDE SEQUENCE</scope>
    <source>
        <strain evidence="5 6">DSM 18011</strain>
    </source>
</reference>
<keyword evidence="3 5" id="KW-0378">Hydrolase</keyword>
<keyword evidence="2 4" id="KW-0479">Metal-binding</keyword>
<feature type="binding site" evidence="4">
    <location>
        <position position="132"/>
    </location>
    <ligand>
        <name>a divalent metal cation</name>
        <dbReference type="ChEBI" id="CHEBI:60240"/>
        <label>2</label>
    </ligand>
</feature>
<feature type="binding site" evidence="4">
    <location>
        <position position="96"/>
    </location>
    <ligand>
        <name>a divalent metal cation</name>
        <dbReference type="ChEBI" id="CHEBI:60240"/>
        <label>1</label>
    </ligand>
</feature>
<sequence>MDFIDSHAHLYQEDFDSDLETVISNAQEIGVSQVLLPNIDSLSIDRLLRVCDRYPDYLKPMMGLHPTSVKENYQEELELIHKELTLDRSRFIAIGEVGLDFYWDISFKKEQILAFEKQLNWSLEEDLPVVIHARNAYSEIEEILNKPEFENTRGVIHSFSGEEKDLDRFLPLKNWMIGINGIVTFKNSNLSKFIKKIPLDRLLIETDSPYLAPVPFRGRRNESAYVFHVIRKLAEIYNISLERMADQTKMNTFNLFAL</sequence>
<dbReference type="GO" id="GO:0005829">
    <property type="term" value="C:cytosol"/>
    <property type="evidence" value="ECO:0007669"/>
    <property type="project" value="TreeGrafter"/>
</dbReference>
<dbReference type="Proteomes" id="UP000018439">
    <property type="component" value="Chromosome"/>
</dbReference>
<dbReference type="InterPro" id="IPR015991">
    <property type="entry name" value="TatD/YcfH-like"/>
</dbReference>
<feature type="binding site" evidence="4">
    <location>
        <position position="7"/>
    </location>
    <ligand>
        <name>a divalent metal cation</name>
        <dbReference type="ChEBI" id="CHEBI:60240"/>
        <label>1</label>
    </ligand>
</feature>
<dbReference type="FunFam" id="3.20.20.140:FF:000005">
    <property type="entry name" value="TatD family hydrolase"/>
    <property type="match status" value="1"/>
</dbReference>
<dbReference type="InterPro" id="IPR032466">
    <property type="entry name" value="Metal_Hydrolase"/>
</dbReference>
<dbReference type="GO" id="GO:0016788">
    <property type="term" value="F:hydrolase activity, acting on ester bonds"/>
    <property type="evidence" value="ECO:0007669"/>
    <property type="project" value="InterPro"/>
</dbReference>
<feature type="binding site" evidence="4">
    <location>
        <position position="157"/>
    </location>
    <ligand>
        <name>a divalent metal cation</name>
        <dbReference type="ChEBI" id="CHEBI:60240"/>
        <label>2</label>
    </ligand>
</feature>
<dbReference type="GO" id="GO:0004536">
    <property type="term" value="F:DNA nuclease activity"/>
    <property type="evidence" value="ECO:0007669"/>
    <property type="project" value="InterPro"/>
</dbReference>